<dbReference type="SMART" id="SM00564">
    <property type="entry name" value="PQQ"/>
    <property type="match status" value="3"/>
</dbReference>
<dbReference type="Proteomes" id="UP000593758">
    <property type="component" value="Chromosome"/>
</dbReference>
<accession>A0A7M1SSI2</accession>
<evidence type="ECO:0000256" key="1">
    <source>
        <dbReference type="SAM" id="MobiDB-lite"/>
    </source>
</evidence>
<feature type="domain" description="Pyrrolo-quinoline quinone repeat" evidence="2">
    <location>
        <begin position="318"/>
        <end position="386"/>
    </location>
</feature>
<dbReference type="EMBL" id="CP063169">
    <property type="protein sequence ID" value="QOR70107.1"/>
    <property type="molecule type" value="Genomic_DNA"/>
</dbReference>
<dbReference type="InterPro" id="IPR011047">
    <property type="entry name" value="Quinoprotein_ADH-like_sf"/>
</dbReference>
<organism evidence="3 4">
    <name type="scientific">Ruania alkalisoli</name>
    <dbReference type="NCBI Taxonomy" id="2779775"/>
    <lineage>
        <taxon>Bacteria</taxon>
        <taxon>Bacillati</taxon>
        <taxon>Actinomycetota</taxon>
        <taxon>Actinomycetes</taxon>
        <taxon>Micrococcales</taxon>
        <taxon>Ruaniaceae</taxon>
        <taxon>Ruania</taxon>
    </lineage>
</organism>
<protein>
    <submittedName>
        <fullName evidence="3">PQQ-binding-like beta-propeller repeat protein</fullName>
    </submittedName>
</protein>
<dbReference type="InterPro" id="IPR018391">
    <property type="entry name" value="PQQ_b-propeller_rpt"/>
</dbReference>
<dbReference type="AlphaFoldDB" id="A0A7M1SSI2"/>
<dbReference type="SUPFAM" id="SSF50998">
    <property type="entry name" value="Quinoprotein alcohol dehydrogenase-like"/>
    <property type="match status" value="1"/>
</dbReference>
<dbReference type="InterPro" id="IPR002372">
    <property type="entry name" value="PQQ_rpt_dom"/>
</dbReference>
<name>A0A7M1SSI2_9MICO</name>
<keyword evidence="4" id="KW-1185">Reference proteome</keyword>
<dbReference type="RefSeq" id="WP_193496797.1">
    <property type="nucleotide sequence ID" value="NZ_CP063169.1"/>
</dbReference>
<evidence type="ECO:0000313" key="4">
    <source>
        <dbReference type="Proteomes" id="UP000593758"/>
    </source>
</evidence>
<dbReference type="PANTHER" id="PTHR34512">
    <property type="entry name" value="CELL SURFACE PROTEIN"/>
    <property type="match status" value="1"/>
</dbReference>
<feature type="region of interest" description="Disordered" evidence="1">
    <location>
        <begin position="1"/>
        <end position="31"/>
    </location>
</feature>
<proteinExistence type="predicted"/>
<dbReference type="InterPro" id="IPR015943">
    <property type="entry name" value="WD40/YVTN_repeat-like_dom_sf"/>
</dbReference>
<dbReference type="KEGG" id="halt:IM660_15965"/>
<reference evidence="3 4" key="1">
    <citation type="submission" date="2020-10" db="EMBL/GenBank/DDBJ databases">
        <title>Haloactinobacterium sp. RN3S43, a bacterium isolated from saline soil.</title>
        <authorList>
            <person name="Sun J.-Q."/>
        </authorList>
    </citation>
    <scope>NUCLEOTIDE SEQUENCE [LARGE SCALE GENOMIC DNA]</scope>
    <source>
        <strain evidence="3 4">RN3S43</strain>
    </source>
</reference>
<dbReference type="PANTHER" id="PTHR34512:SF30">
    <property type="entry name" value="OUTER MEMBRANE PROTEIN ASSEMBLY FACTOR BAMB"/>
    <property type="match status" value="1"/>
</dbReference>
<feature type="domain" description="Pyrrolo-quinoline quinone repeat" evidence="2">
    <location>
        <begin position="104"/>
        <end position="191"/>
    </location>
</feature>
<dbReference type="Gene3D" id="2.130.10.10">
    <property type="entry name" value="YVTN repeat-like/Quinoprotein amine dehydrogenase"/>
    <property type="match status" value="2"/>
</dbReference>
<gene>
    <name evidence="3" type="ORF">IM660_15965</name>
</gene>
<evidence type="ECO:0000313" key="3">
    <source>
        <dbReference type="EMBL" id="QOR70107.1"/>
    </source>
</evidence>
<dbReference type="Pfam" id="PF13360">
    <property type="entry name" value="PQQ_2"/>
    <property type="match status" value="2"/>
</dbReference>
<evidence type="ECO:0000259" key="2">
    <source>
        <dbReference type="Pfam" id="PF13360"/>
    </source>
</evidence>
<sequence length="412" mass="43551">MGTRDVEEFALDSGSDDATLPRPGSRGDHSAPHRLWPGLPWVAAALTLILAGVVAAPAPGAVVSPWGYVPGLGEEPELAWELETTEITGMWAFRGVLAIAELEQVRGIDAASGAERWRVESKAAQCGSDGSRLTCTSIDDEIIMIDPVSGNVDDSVSVPGAYAATAHDDDIIVATSSAIQRIRADGTVVWSTPLPEGTPVYAGPAVIDGHVLVGTDAARGGQPPPLDVETGEPGDPAEVGQTVYRIRDGAWVTSHPGSLWLFLRGETVRSMPATAPAMIVTTDPSLLDSELPATDDEWHPLAILPDVAIGNINDDTLGSTLMAIDTSTGEELWRSEALMHWFSTPIVDRDTLAAPVLNPELGRISTVIALNVDTGEERWRIDRATELYGITAGGGYLFLQDALGISAWELTG</sequence>